<dbReference type="AlphaFoldDB" id="A0ABD1MXH8"/>
<evidence type="ECO:0000256" key="1">
    <source>
        <dbReference type="SAM" id="MobiDB-lite"/>
    </source>
</evidence>
<evidence type="ECO:0000313" key="3">
    <source>
        <dbReference type="Proteomes" id="UP001603857"/>
    </source>
</evidence>
<organism evidence="2 3">
    <name type="scientific">Flemingia macrophylla</name>
    <dbReference type="NCBI Taxonomy" id="520843"/>
    <lineage>
        <taxon>Eukaryota</taxon>
        <taxon>Viridiplantae</taxon>
        <taxon>Streptophyta</taxon>
        <taxon>Embryophyta</taxon>
        <taxon>Tracheophyta</taxon>
        <taxon>Spermatophyta</taxon>
        <taxon>Magnoliopsida</taxon>
        <taxon>eudicotyledons</taxon>
        <taxon>Gunneridae</taxon>
        <taxon>Pentapetalae</taxon>
        <taxon>rosids</taxon>
        <taxon>fabids</taxon>
        <taxon>Fabales</taxon>
        <taxon>Fabaceae</taxon>
        <taxon>Papilionoideae</taxon>
        <taxon>50 kb inversion clade</taxon>
        <taxon>NPAAA clade</taxon>
        <taxon>indigoferoid/millettioid clade</taxon>
        <taxon>Phaseoleae</taxon>
        <taxon>Flemingia</taxon>
    </lineage>
</organism>
<proteinExistence type="predicted"/>
<feature type="compositionally biased region" description="Polar residues" evidence="1">
    <location>
        <begin position="65"/>
        <end position="76"/>
    </location>
</feature>
<dbReference type="Proteomes" id="UP001603857">
    <property type="component" value="Unassembled WGS sequence"/>
</dbReference>
<name>A0ABD1MXH8_9FABA</name>
<sequence>MKFLHEETKEVVQPRHQQARLRSEKSMNKGQKSQKTQRKRRKTEIWALGAGSGRLAPGLREESSQGRSGSLELNDSNKGNCLVRVSQMEPQLLNCRHPSPVSVLEPSFQLESCESSFSADVTCTEESRKRRRKEVQGSEPASTRTLRLAVWKNNPAAQQSDRTGHRSYWLWNQIACVCAVRTSPELSQVGDKRHHHNMALSSVATLAGPDGLHMLNEEVSRVGLPPGMHAVERKEVRFRDGLGALISAMDHPREQFMEDAERACQPGPFNARVEVIAPSDLTPHILGVEPVGLFAHGRLEV</sequence>
<keyword evidence="3" id="KW-1185">Reference proteome</keyword>
<reference evidence="2 3" key="1">
    <citation type="submission" date="2024-08" db="EMBL/GenBank/DDBJ databases">
        <title>Insights into the chromosomal genome structure of Flemingia macrophylla.</title>
        <authorList>
            <person name="Ding Y."/>
            <person name="Zhao Y."/>
            <person name="Bi W."/>
            <person name="Wu M."/>
            <person name="Zhao G."/>
            <person name="Gong Y."/>
            <person name="Li W."/>
            <person name="Zhang P."/>
        </authorList>
    </citation>
    <scope>NUCLEOTIDE SEQUENCE [LARGE SCALE GENOMIC DNA]</scope>
    <source>
        <strain evidence="2">DYQJB</strain>
        <tissue evidence="2">Leaf</tissue>
    </source>
</reference>
<evidence type="ECO:0000313" key="2">
    <source>
        <dbReference type="EMBL" id="KAL2340525.1"/>
    </source>
</evidence>
<feature type="compositionally biased region" description="Basic and acidic residues" evidence="1">
    <location>
        <begin position="1"/>
        <end position="13"/>
    </location>
</feature>
<comment type="caution">
    <text evidence="2">The sequence shown here is derived from an EMBL/GenBank/DDBJ whole genome shotgun (WGS) entry which is preliminary data.</text>
</comment>
<accession>A0ABD1MXH8</accession>
<dbReference type="EMBL" id="JBGMDY010000003">
    <property type="protein sequence ID" value="KAL2340525.1"/>
    <property type="molecule type" value="Genomic_DNA"/>
</dbReference>
<feature type="region of interest" description="Disordered" evidence="1">
    <location>
        <begin position="1"/>
        <end position="76"/>
    </location>
</feature>
<gene>
    <name evidence="2" type="ORF">Fmac_008465</name>
</gene>
<protein>
    <submittedName>
        <fullName evidence="2">Uncharacterized protein</fullName>
    </submittedName>
</protein>